<reference evidence="1" key="1">
    <citation type="journal article" date="2015" name="Nature">
        <title>Complex archaea that bridge the gap between prokaryotes and eukaryotes.</title>
        <authorList>
            <person name="Spang A."/>
            <person name="Saw J.H."/>
            <person name="Jorgensen S.L."/>
            <person name="Zaremba-Niedzwiedzka K."/>
            <person name="Martijn J."/>
            <person name="Lind A.E."/>
            <person name="van Eijk R."/>
            <person name="Schleper C."/>
            <person name="Guy L."/>
            <person name="Ettema T.J."/>
        </authorList>
    </citation>
    <scope>NUCLEOTIDE SEQUENCE</scope>
</reference>
<dbReference type="EMBL" id="LAZR01003779">
    <property type="protein sequence ID" value="KKN14821.1"/>
    <property type="molecule type" value="Genomic_DNA"/>
</dbReference>
<organism evidence="1">
    <name type="scientific">marine sediment metagenome</name>
    <dbReference type="NCBI Taxonomy" id="412755"/>
    <lineage>
        <taxon>unclassified sequences</taxon>
        <taxon>metagenomes</taxon>
        <taxon>ecological metagenomes</taxon>
    </lineage>
</organism>
<comment type="caution">
    <text evidence="1">The sequence shown here is derived from an EMBL/GenBank/DDBJ whole genome shotgun (WGS) entry which is preliminary data.</text>
</comment>
<accession>A0A0F9QNX5</accession>
<gene>
    <name evidence="1" type="ORF">LCGC14_0992300</name>
</gene>
<sequence length="110" mass="12733">MTRRYKAFIWIYLNLLGIKDGEKLSAGAMLVRFLLMPLDTLYWAFHERMKKKGMDGGIGYDPVFDLFTIYGMKYSGAFFRSWAIGGWPNNILFRFTARKDGVCTVTKLGR</sequence>
<name>A0A0F9QNX5_9ZZZZ</name>
<dbReference type="AlphaFoldDB" id="A0A0F9QNX5"/>
<proteinExistence type="predicted"/>
<protein>
    <submittedName>
        <fullName evidence="1">Uncharacterized protein</fullName>
    </submittedName>
</protein>
<evidence type="ECO:0000313" key="1">
    <source>
        <dbReference type="EMBL" id="KKN14821.1"/>
    </source>
</evidence>